<gene>
    <name evidence="1" type="ORF">SAMN05216283_102310</name>
</gene>
<sequence>MKQKNDYSVVVFLSTGEVKKWTYVHKLSGFVQFLDNKHSEWIYMNVYNRRNRKYLKRFYKGNSAPDFL</sequence>
<name>A0A1I2F116_9BACT</name>
<keyword evidence="2" id="KW-1185">Reference proteome</keyword>
<dbReference type="EMBL" id="FONW01000002">
    <property type="protein sequence ID" value="SFE98683.1"/>
    <property type="molecule type" value="Genomic_DNA"/>
</dbReference>
<organism evidence="1 2">
    <name type="scientific">Sunxiuqinia elliptica</name>
    <dbReference type="NCBI Taxonomy" id="655355"/>
    <lineage>
        <taxon>Bacteria</taxon>
        <taxon>Pseudomonadati</taxon>
        <taxon>Bacteroidota</taxon>
        <taxon>Bacteroidia</taxon>
        <taxon>Marinilabiliales</taxon>
        <taxon>Prolixibacteraceae</taxon>
        <taxon>Sunxiuqinia</taxon>
    </lineage>
</organism>
<evidence type="ECO:0000313" key="1">
    <source>
        <dbReference type="EMBL" id="SFE98683.1"/>
    </source>
</evidence>
<protein>
    <submittedName>
        <fullName evidence="1">Uncharacterized protein</fullName>
    </submittedName>
</protein>
<proteinExistence type="predicted"/>
<evidence type="ECO:0000313" key="2">
    <source>
        <dbReference type="Proteomes" id="UP000198964"/>
    </source>
</evidence>
<reference evidence="1 2" key="1">
    <citation type="submission" date="2016-10" db="EMBL/GenBank/DDBJ databases">
        <authorList>
            <person name="de Groot N.N."/>
        </authorList>
    </citation>
    <scope>NUCLEOTIDE SEQUENCE [LARGE SCALE GENOMIC DNA]</scope>
    <source>
        <strain evidence="1 2">CGMCC 1.9156</strain>
    </source>
</reference>
<accession>A0A1I2F116</accession>
<dbReference type="STRING" id="655355.SAMN05216283_102310"/>
<dbReference type="Proteomes" id="UP000198964">
    <property type="component" value="Unassembled WGS sequence"/>
</dbReference>
<dbReference type="AlphaFoldDB" id="A0A1I2F116"/>